<feature type="region of interest" description="Disordered" evidence="1">
    <location>
        <begin position="105"/>
        <end position="131"/>
    </location>
</feature>
<dbReference type="Proteomes" id="UP000319322">
    <property type="component" value="Unassembled WGS sequence"/>
</dbReference>
<name>A0A553UZX5_9HELI</name>
<accession>A0A553UZX5</accession>
<keyword evidence="3" id="KW-1185">Reference proteome</keyword>
<gene>
    <name evidence="2" type="ORF">FNE76_03200</name>
</gene>
<reference evidence="3" key="2">
    <citation type="submission" date="2019-07" db="EMBL/GenBank/DDBJ databases">
        <title>Helicobacter labacensis sp. nov., Helicobacter mehlei sp. nov. and Helicobacter vulpis sp. nov., isolated from gastric mucosa of red fox (Vulpis vulpis).</title>
        <authorList>
            <person name="Papic B."/>
        </authorList>
    </citation>
    <scope>NUCLEOTIDE SEQUENCE [LARGE SCALE GENOMIC DNA]</scope>
    <source>
        <strain evidence="3">L8b</strain>
    </source>
</reference>
<organism evidence="2 3">
    <name type="scientific">Helicobacter mehlei</name>
    <dbReference type="NCBI Taxonomy" id="2316080"/>
    <lineage>
        <taxon>Bacteria</taxon>
        <taxon>Pseudomonadati</taxon>
        <taxon>Campylobacterota</taxon>
        <taxon>Epsilonproteobacteria</taxon>
        <taxon>Campylobacterales</taxon>
        <taxon>Helicobacteraceae</taxon>
        <taxon>Helicobacter</taxon>
    </lineage>
</organism>
<dbReference type="EMBL" id="VKGC01000005">
    <property type="protein sequence ID" value="TSA85767.1"/>
    <property type="molecule type" value="Genomic_DNA"/>
</dbReference>
<dbReference type="RefSeq" id="WP_120948005.1">
    <property type="nucleotide sequence ID" value="NZ_QXQP01000011.1"/>
</dbReference>
<proteinExistence type="predicted"/>
<evidence type="ECO:0000256" key="1">
    <source>
        <dbReference type="SAM" id="MobiDB-lite"/>
    </source>
</evidence>
<protein>
    <submittedName>
        <fullName evidence="2">Uncharacterized protein</fullName>
    </submittedName>
</protein>
<reference evidence="2 3" key="1">
    <citation type="submission" date="2019-07" db="EMBL/GenBank/DDBJ databases">
        <title>Helicobacter labacensis sp. nov., Helicobacter mehlei sp. nov. and Helicobacter vulpis sp. nov., isolated from gastric mucosa of red fox (Vulpis vulpis).</title>
        <authorList>
            <person name="Kusar D."/>
            <person name="Gruntar I."/>
            <person name="Pate M."/>
            <person name="Zajc U."/>
            <person name="Ocepek M."/>
        </authorList>
    </citation>
    <scope>NUCLEOTIDE SEQUENCE [LARGE SCALE GENOMIC DNA]</scope>
    <source>
        <strain evidence="2 3">L8b</strain>
    </source>
</reference>
<sequence length="131" mass="14344">MDLLVQNLKQEQVLAFQELARSLGVGVVALPPKNKTTGKAPSSLLMDSLSKEPVEVNMSCSKGSTPLAHLHKKEAISYYRQSYLCNSYHNPLNTHKKDHCAPISDGGSARHPHKAGHRHTDDPNSGFGFDI</sequence>
<comment type="caution">
    <text evidence="2">The sequence shown here is derived from an EMBL/GenBank/DDBJ whole genome shotgun (WGS) entry which is preliminary data.</text>
</comment>
<reference evidence="2 3" key="3">
    <citation type="submission" date="2019-07" db="EMBL/GenBank/DDBJ databases">
        <authorList>
            <person name="Papic B."/>
        </authorList>
    </citation>
    <scope>NUCLEOTIDE SEQUENCE [LARGE SCALE GENOMIC DNA]</scope>
    <source>
        <strain evidence="2 3">L8b</strain>
    </source>
</reference>
<dbReference type="AlphaFoldDB" id="A0A553UZX5"/>
<evidence type="ECO:0000313" key="3">
    <source>
        <dbReference type="Proteomes" id="UP000319322"/>
    </source>
</evidence>
<evidence type="ECO:0000313" key="2">
    <source>
        <dbReference type="EMBL" id="TSA85767.1"/>
    </source>
</evidence>
<dbReference type="OrthoDB" id="5324962at2"/>